<proteinExistence type="predicted"/>
<sequence>MKTSKEVMCILSYTHINVLKGILVSSCNDHYPQFTWPGLPDHEIERVVAIFQKCGELNRDILFSVVAHTKMLSIPKREKIWTVLENFDYSRDDSEFESFIREKICVEIFGWLPCNCH</sequence>
<protein>
    <submittedName>
        <fullName evidence="1">Uncharacterized protein</fullName>
    </submittedName>
</protein>
<evidence type="ECO:0000313" key="2">
    <source>
        <dbReference type="Proteomes" id="UP000230796"/>
    </source>
</evidence>
<comment type="caution">
    <text evidence="1">The sequence shown here is derived from an EMBL/GenBank/DDBJ whole genome shotgun (WGS) entry which is preliminary data.</text>
</comment>
<dbReference type="AlphaFoldDB" id="A0A2H0VJ32"/>
<accession>A0A2H0VJ32</accession>
<reference evidence="2" key="1">
    <citation type="submission" date="2017-09" db="EMBL/GenBank/DDBJ databases">
        <title>Depth-based differentiation of microbial function through sediment-hosted aquifers and enrichment of novel symbionts in the deep terrestrial subsurface.</title>
        <authorList>
            <person name="Probst A.J."/>
            <person name="Ladd B."/>
            <person name="Jarett J.K."/>
            <person name="Geller-Mcgrath D.E."/>
            <person name="Sieber C.M.K."/>
            <person name="Emerson J.B."/>
            <person name="Anantharaman K."/>
            <person name="Thomas B.C."/>
            <person name="Malmstrom R."/>
            <person name="Stieglmeier M."/>
            <person name="Klingl A."/>
            <person name="Woyke T."/>
            <person name="Ryan C.M."/>
            <person name="Banfield J.F."/>
        </authorList>
    </citation>
    <scope>NUCLEOTIDE SEQUENCE [LARGE SCALE GENOMIC DNA]</scope>
</reference>
<name>A0A2H0VJ32_9BACT</name>
<organism evidence="1 2">
    <name type="scientific">Candidatus Collierbacteria bacterium CG10_big_fil_rev_8_21_14_0_10_44_9</name>
    <dbReference type="NCBI Taxonomy" id="1974535"/>
    <lineage>
        <taxon>Bacteria</taxon>
        <taxon>Candidatus Collieribacteriota</taxon>
    </lineage>
</organism>
<dbReference type="Proteomes" id="UP000230796">
    <property type="component" value="Unassembled WGS sequence"/>
</dbReference>
<gene>
    <name evidence="1" type="ORF">COT87_01195</name>
</gene>
<evidence type="ECO:0000313" key="1">
    <source>
        <dbReference type="EMBL" id="PIR99115.1"/>
    </source>
</evidence>
<dbReference type="EMBL" id="PFAF01000021">
    <property type="protein sequence ID" value="PIR99115.1"/>
    <property type="molecule type" value="Genomic_DNA"/>
</dbReference>